<keyword evidence="2" id="KW-1185">Reference proteome</keyword>
<name>A0A0Q0XNS9_9FLAO</name>
<evidence type="ECO:0008006" key="3">
    <source>
        <dbReference type="Google" id="ProtNLM"/>
    </source>
</evidence>
<dbReference type="OrthoDB" id="1190112at2"/>
<dbReference type="PROSITE" id="PS51257">
    <property type="entry name" value="PROKAR_LIPOPROTEIN"/>
    <property type="match status" value="1"/>
</dbReference>
<sequence>MKNSKRNNILFLALVTIVLFVGCSKDDNSGSSRTCNVLGLIPTTIQDNEDGTATITIEGESDVFDLEGEDFDTFADTICSGDLDLDFDI</sequence>
<dbReference type="Proteomes" id="UP000050827">
    <property type="component" value="Unassembled WGS sequence"/>
</dbReference>
<evidence type="ECO:0000313" key="1">
    <source>
        <dbReference type="EMBL" id="KQC30702.1"/>
    </source>
</evidence>
<evidence type="ECO:0000313" key="2">
    <source>
        <dbReference type="Proteomes" id="UP000050827"/>
    </source>
</evidence>
<dbReference type="AlphaFoldDB" id="A0A0Q0XNS9"/>
<protein>
    <recommendedName>
        <fullName evidence="3">Lipoprotein</fullName>
    </recommendedName>
</protein>
<reference evidence="1 2" key="1">
    <citation type="submission" date="2015-04" db="EMBL/GenBank/DDBJ databases">
        <title>Complete genome of flavobacterium.</title>
        <authorList>
            <person name="Kwon Y.M."/>
            <person name="Kim S.-J."/>
        </authorList>
    </citation>
    <scope>NUCLEOTIDE SEQUENCE [LARGE SCALE GENOMIC DNA]</scope>
    <source>
        <strain evidence="1 2">DK169</strain>
    </source>
</reference>
<comment type="caution">
    <text evidence="1">The sequence shown here is derived from an EMBL/GenBank/DDBJ whole genome shotgun (WGS) entry which is preliminary data.</text>
</comment>
<dbReference type="RefSeq" id="WP_055395920.1">
    <property type="nucleotide sequence ID" value="NZ_LCTZ01000002.1"/>
</dbReference>
<organism evidence="1 2">
    <name type="scientific">Flagellimonas eckloniae</name>
    <dbReference type="NCBI Taxonomy" id="346185"/>
    <lineage>
        <taxon>Bacteria</taxon>
        <taxon>Pseudomonadati</taxon>
        <taxon>Bacteroidota</taxon>
        <taxon>Flavobacteriia</taxon>
        <taxon>Flavobacteriales</taxon>
        <taxon>Flavobacteriaceae</taxon>
        <taxon>Flagellimonas</taxon>
    </lineage>
</organism>
<proteinExistence type="predicted"/>
<dbReference type="EMBL" id="LCTZ01000002">
    <property type="protein sequence ID" value="KQC30702.1"/>
    <property type="molecule type" value="Genomic_DNA"/>
</dbReference>
<gene>
    <name evidence="1" type="ORF">AAY42_13040</name>
</gene>
<accession>A0A0Q0XNS9</accession>